<dbReference type="InterPro" id="IPR000408">
    <property type="entry name" value="Reg_chr_condens"/>
</dbReference>
<accession>A0A5J4UVD1</accession>
<dbReference type="PANTHER" id="PTHR45982">
    <property type="entry name" value="REGULATOR OF CHROMOSOME CONDENSATION"/>
    <property type="match status" value="1"/>
</dbReference>
<dbReference type="PANTHER" id="PTHR45982:SF1">
    <property type="entry name" value="REGULATOR OF CHROMOSOME CONDENSATION"/>
    <property type="match status" value="1"/>
</dbReference>
<feature type="repeat" description="RCC1" evidence="1">
    <location>
        <begin position="108"/>
        <end position="164"/>
    </location>
</feature>
<proteinExistence type="predicted"/>
<comment type="caution">
    <text evidence="2">The sequence shown here is derived from an EMBL/GenBank/DDBJ whole genome shotgun (WGS) entry which is preliminary data.</text>
</comment>
<dbReference type="GO" id="GO:0005085">
    <property type="term" value="F:guanyl-nucleotide exchange factor activity"/>
    <property type="evidence" value="ECO:0007669"/>
    <property type="project" value="TreeGrafter"/>
</dbReference>
<evidence type="ECO:0000313" key="2">
    <source>
        <dbReference type="EMBL" id="KAA6374214.1"/>
    </source>
</evidence>
<dbReference type="InterPro" id="IPR009091">
    <property type="entry name" value="RCC1/BLIP-II"/>
</dbReference>
<dbReference type="PROSITE" id="PS50012">
    <property type="entry name" value="RCC1_3"/>
    <property type="match status" value="2"/>
</dbReference>
<name>A0A5J4UVD1_9EUKA</name>
<dbReference type="Gene3D" id="2.130.10.30">
    <property type="entry name" value="Regulator of chromosome condensation 1/beta-lactamase-inhibitor protein II"/>
    <property type="match status" value="1"/>
</dbReference>
<dbReference type="AlphaFoldDB" id="A0A5J4UVD1"/>
<dbReference type="InterPro" id="IPR051553">
    <property type="entry name" value="Ran_GTPase-activating"/>
</dbReference>
<gene>
    <name evidence="2" type="ORF">EZS28_030260</name>
</gene>
<dbReference type="EMBL" id="SNRW01012144">
    <property type="protein sequence ID" value="KAA6374214.1"/>
    <property type="molecule type" value="Genomic_DNA"/>
</dbReference>
<reference evidence="2 3" key="1">
    <citation type="submission" date="2019-03" db="EMBL/GenBank/DDBJ databases">
        <title>Single cell metagenomics reveals metabolic interactions within the superorganism composed of flagellate Streblomastix strix and complex community of Bacteroidetes bacteria on its surface.</title>
        <authorList>
            <person name="Treitli S.C."/>
            <person name="Kolisko M."/>
            <person name="Husnik F."/>
            <person name="Keeling P."/>
            <person name="Hampl V."/>
        </authorList>
    </citation>
    <scope>NUCLEOTIDE SEQUENCE [LARGE SCALE GENOMIC DNA]</scope>
    <source>
        <strain evidence="2">ST1C</strain>
    </source>
</reference>
<dbReference type="PROSITE" id="PS00626">
    <property type="entry name" value="RCC1_2"/>
    <property type="match status" value="1"/>
</dbReference>
<organism evidence="2 3">
    <name type="scientific">Streblomastix strix</name>
    <dbReference type="NCBI Taxonomy" id="222440"/>
    <lineage>
        <taxon>Eukaryota</taxon>
        <taxon>Metamonada</taxon>
        <taxon>Preaxostyla</taxon>
        <taxon>Oxymonadida</taxon>
        <taxon>Streblomastigidae</taxon>
        <taxon>Streblomastix</taxon>
    </lineage>
</organism>
<dbReference type="GO" id="GO:0005737">
    <property type="term" value="C:cytoplasm"/>
    <property type="evidence" value="ECO:0007669"/>
    <property type="project" value="TreeGrafter"/>
</dbReference>
<feature type="repeat" description="RCC1" evidence="1">
    <location>
        <begin position="165"/>
        <end position="220"/>
    </location>
</feature>
<feature type="non-terminal residue" evidence="2">
    <location>
        <position position="1"/>
    </location>
</feature>
<evidence type="ECO:0000256" key="1">
    <source>
        <dbReference type="PROSITE-ProRule" id="PRU00235"/>
    </source>
</evidence>
<sequence>VIVGNAEANPYFRFSSQGSGAPLPLNSASSLTAEAAVMNAQFAAQEVQKHQHHHHKNKEDQKIFQQQQSAIIIASQARRTNPYGMFGTFKIIHVAAGESHSLFLSSSGDVFVCGKNFVCQLGISNRLIQAAQATPVMLPRICFNNMQVAAVYTGSFHSGALTSTGELFLWGMNYKQQTGNRDKKAGHVVMPSVVGFDASGGENFIAAAASNETTLALTASGRVLICGEGSKQGAVQEAEASGVHEVRYVAATSSFVDITQVIQETVESSMSRIVGVIGGRCTIGLVVE</sequence>
<dbReference type="Proteomes" id="UP000324800">
    <property type="component" value="Unassembled WGS sequence"/>
</dbReference>
<protein>
    <submittedName>
        <fullName evidence="2">Uncharacterized protein</fullName>
    </submittedName>
</protein>
<dbReference type="OrthoDB" id="5981550at2759"/>
<evidence type="ECO:0000313" key="3">
    <source>
        <dbReference type="Proteomes" id="UP000324800"/>
    </source>
</evidence>
<dbReference type="SUPFAM" id="SSF50985">
    <property type="entry name" value="RCC1/BLIP-II"/>
    <property type="match status" value="1"/>
</dbReference>
<dbReference type="Pfam" id="PF13540">
    <property type="entry name" value="RCC1_2"/>
    <property type="match status" value="1"/>
</dbReference>